<evidence type="ECO:0000313" key="5">
    <source>
        <dbReference type="Proteomes" id="UP000826234"/>
    </source>
</evidence>
<dbReference type="InterPro" id="IPR001811">
    <property type="entry name" value="Chemokine_IL8-like_dom"/>
</dbReference>
<gene>
    <name evidence="4" type="ORF">JD844_002403</name>
</gene>
<proteinExistence type="predicted"/>
<dbReference type="Proteomes" id="UP000826234">
    <property type="component" value="Unassembled WGS sequence"/>
</dbReference>
<dbReference type="SUPFAM" id="SSF54117">
    <property type="entry name" value="Interleukin 8-like chemokines"/>
    <property type="match status" value="1"/>
</dbReference>
<evidence type="ECO:0000256" key="1">
    <source>
        <dbReference type="ARBA" id="ARBA00022514"/>
    </source>
</evidence>
<protein>
    <recommendedName>
        <fullName evidence="3">Chemokine interleukin-8-like domain-containing protein</fullName>
    </recommendedName>
</protein>
<evidence type="ECO:0000313" key="4">
    <source>
        <dbReference type="EMBL" id="KAH0627037.1"/>
    </source>
</evidence>
<feature type="domain" description="Chemokine interleukin-8-like" evidence="3">
    <location>
        <begin position="42"/>
        <end position="63"/>
    </location>
</feature>
<keyword evidence="1" id="KW-0202">Cytokine</keyword>
<dbReference type="Pfam" id="PF00048">
    <property type="entry name" value="IL8"/>
    <property type="match status" value="1"/>
</dbReference>
<evidence type="ECO:0000259" key="3">
    <source>
        <dbReference type="Pfam" id="PF00048"/>
    </source>
</evidence>
<dbReference type="InterPro" id="IPR036048">
    <property type="entry name" value="Interleukin_8-like_sf"/>
</dbReference>
<dbReference type="Gene3D" id="2.40.50.40">
    <property type="match status" value="1"/>
</dbReference>
<dbReference type="EMBL" id="JAIPUX010000521">
    <property type="protein sequence ID" value="KAH0627037.1"/>
    <property type="molecule type" value="Genomic_DNA"/>
</dbReference>
<keyword evidence="5" id="KW-1185">Reference proteome</keyword>
<accession>A0ABQ7TBX7</accession>
<feature type="region of interest" description="Disordered" evidence="2">
    <location>
        <begin position="1"/>
        <end position="44"/>
    </location>
</feature>
<reference evidence="4 5" key="1">
    <citation type="journal article" date="2022" name="Gigascience">
        <title>A chromosome-level genome assembly and annotation of the desert horned lizard, Phrynosoma platyrhinos, provides insight into chromosomal rearrangements among reptiles.</title>
        <authorList>
            <person name="Koochekian N."/>
            <person name="Ascanio A."/>
            <person name="Farleigh K."/>
            <person name="Card D.C."/>
            <person name="Schield D.R."/>
            <person name="Castoe T.A."/>
            <person name="Jezkova T."/>
        </authorList>
    </citation>
    <scope>NUCLEOTIDE SEQUENCE [LARGE SCALE GENOMIC DNA]</scope>
    <source>
        <strain evidence="4">NK-2021</strain>
    </source>
</reference>
<evidence type="ECO:0000256" key="2">
    <source>
        <dbReference type="SAM" id="MobiDB-lite"/>
    </source>
</evidence>
<organism evidence="4 5">
    <name type="scientific">Phrynosoma platyrhinos</name>
    <name type="common">Desert horned lizard</name>
    <dbReference type="NCBI Taxonomy" id="52577"/>
    <lineage>
        <taxon>Eukaryota</taxon>
        <taxon>Metazoa</taxon>
        <taxon>Chordata</taxon>
        <taxon>Craniata</taxon>
        <taxon>Vertebrata</taxon>
        <taxon>Euteleostomi</taxon>
        <taxon>Lepidosauria</taxon>
        <taxon>Squamata</taxon>
        <taxon>Bifurcata</taxon>
        <taxon>Unidentata</taxon>
        <taxon>Episquamata</taxon>
        <taxon>Toxicofera</taxon>
        <taxon>Iguania</taxon>
        <taxon>Phrynosomatidae</taxon>
        <taxon>Phrynosomatinae</taxon>
        <taxon>Phrynosoma</taxon>
    </lineage>
</organism>
<feature type="compositionally biased region" description="Basic and acidic residues" evidence="2">
    <location>
        <begin position="11"/>
        <end position="20"/>
    </location>
</feature>
<sequence>MEEPRACLGTPHKDRHDAPQPHRPFLRPLPPPGQAAGSRATLKSGKEVCLDPSARWVKLIISRILKQVPSNL</sequence>
<name>A0ABQ7TBX7_PHRPL</name>
<comment type="caution">
    <text evidence="4">The sequence shown here is derived from an EMBL/GenBank/DDBJ whole genome shotgun (WGS) entry which is preliminary data.</text>
</comment>